<comment type="caution">
    <text evidence="7">The sequence shown here is derived from an EMBL/GenBank/DDBJ whole genome shotgun (WGS) entry which is preliminary data.</text>
</comment>
<dbReference type="Pfam" id="PF00440">
    <property type="entry name" value="TetR_N"/>
    <property type="match status" value="1"/>
</dbReference>
<dbReference type="InterPro" id="IPR054126">
    <property type="entry name" value="CprB_TetR_C"/>
</dbReference>
<keyword evidence="3" id="KW-0804">Transcription</keyword>
<evidence type="ECO:0000256" key="2">
    <source>
        <dbReference type="ARBA" id="ARBA00023125"/>
    </source>
</evidence>
<organism evidence="7 8">
    <name type="scientific">Streptomyces amakusaensis</name>
    <dbReference type="NCBI Taxonomy" id="67271"/>
    <lineage>
        <taxon>Bacteria</taxon>
        <taxon>Bacillati</taxon>
        <taxon>Actinomycetota</taxon>
        <taxon>Actinomycetes</taxon>
        <taxon>Kitasatosporales</taxon>
        <taxon>Streptomycetaceae</taxon>
        <taxon>Streptomyces</taxon>
    </lineage>
</organism>
<feature type="DNA-binding region" description="H-T-H motif" evidence="4">
    <location>
        <begin position="31"/>
        <end position="50"/>
    </location>
</feature>
<dbReference type="InterPro" id="IPR036271">
    <property type="entry name" value="Tet_transcr_reg_TetR-rel_C_sf"/>
</dbReference>
<dbReference type="InterPro" id="IPR009057">
    <property type="entry name" value="Homeodomain-like_sf"/>
</dbReference>
<dbReference type="SUPFAM" id="SSF48498">
    <property type="entry name" value="Tetracyclin repressor-like, C-terminal domain"/>
    <property type="match status" value="1"/>
</dbReference>
<evidence type="ECO:0000256" key="4">
    <source>
        <dbReference type="PROSITE-ProRule" id="PRU00335"/>
    </source>
</evidence>
<dbReference type="PANTHER" id="PTHR30055:SF234">
    <property type="entry name" value="HTH-TYPE TRANSCRIPTIONAL REGULATOR BETI"/>
    <property type="match status" value="1"/>
</dbReference>
<evidence type="ECO:0000256" key="5">
    <source>
        <dbReference type="SAM" id="MobiDB-lite"/>
    </source>
</evidence>
<evidence type="ECO:0000256" key="3">
    <source>
        <dbReference type="ARBA" id="ARBA00023163"/>
    </source>
</evidence>
<name>A0ABW0AGP4_9ACTN</name>
<keyword evidence="1" id="KW-0805">Transcription regulation</keyword>
<dbReference type="PROSITE" id="PS50977">
    <property type="entry name" value="HTH_TETR_2"/>
    <property type="match status" value="1"/>
</dbReference>
<dbReference type="SUPFAM" id="SSF46689">
    <property type="entry name" value="Homeodomain-like"/>
    <property type="match status" value="1"/>
</dbReference>
<dbReference type="NCBIfam" id="NF041196">
    <property type="entry name" value="ScbR_bind_reg"/>
    <property type="match status" value="1"/>
</dbReference>
<dbReference type="Pfam" id="PF21935">
    <property type="entry name" value="TetR_C_45"/>
    <property type="match status" value="1"/>
</dbReference>
<evidence type="ECO:0000313" key="8">
    <source>
        <dbReference type="Proteomes" id="UP001596160"/>
    </source>
</evidence>
<sequence>MARQDRALRTRRAIFEGAATVFDERGYESTTISEILERAEVTRGAFYFHFPSKEDLARHVLAAAVTTDGVPENRLKLQQLVDTLLLLAHRMPHEPMLRAALRMSVDLESQRLFGTRWPDWTSLLADLLREACERGEIYQHVDEDETARLLVCSWTGVRVVCEGLPEEYDLAQEVAKLLHLILPAIAVPLVLAKLEVSAERAAELYAGLSLAGTEPAGARRDDEEPSERPHPNG</sequence>
<dbReference type="Proteomes" id="UP001596160">
    <property type="component" value="Unassembled WGS sequence"/>
</dbReference>
<evidence type="ECO:0000259" key="6">
    <source>
        <dbReference type="PROSITE" id="PS50977"/>
    </source>
</evidence>
<evidence type="ECO:0000313" key="7">
    <source>
        <dbReference type="EMBL" id="MFC5152076.1"/>
    </source>
</evidence>
<feature type="region of interest" description="Disordered" evidence="5">
    <location>
        <begin position="214"/>
        <end position="233"/>
    </location>
</feature>
<dbReference type="PRINTS" id="PR00455">
    <property type="entry name" value="HTHTETR"/>
</dbReference>
<keyword evidence="2 4" id="KW-0238">DNA-binding</keyword>
<dbReference type="InterPro" id="IPR047923">
    <property type="entry name" value="ArpA-like"/>
</dbReference>
<reference evidence="8" key="1">
    <citation type="journal article" date="2019" name="Int. J. Syst. Evol. Microbiol.">
        <title>The Global Catalogue of Microorganisms (GCM) 10K type strain sequencing project: providing services to taxonomists for standard genome sequencing and annotation.</title>
        <authorList>
            <consortium name="The Broad Institute Genomics Platform"/>
            <consortium name="The Broad Institute Genome Sequencing Center for Infectious Disease"/>
            <person name="Wu L."/>
            <person name="Ma J."/>
        </authorList>
    </citation>
    <scope>NUCLEOTIDE SEQUENCE [LARGE SCALE GENOMIC DNA]</scope>
    <source>
        <strain evidence="8">PCU 266</strain>
    </source>
</reference>
<dbReference type="EMBL" id="JBHSKP010000005">
    <property type="protein sequence ID" value="MFC5152076.1"/>
    <property type="molecule type" value="Genomic_DNA"/>
</dbReference>
<protein>
    <submittedName>
        <fullName evidence="7">ScbR family autoregulator-binding transcription factor</fullName>
    </submittedName>
</protein>
<dbReference type="InterPro" id="IPR001647">
    <property type="entry name" value="HTH_TetR"/>
</dbReference>
<dbReference type="PANTHER" id="PTHR30055">
    <property type="entry name" value="HTH-TYPE TRANSCRIPTIONAL REGULATOR RUTR"/>
    <property type="match status" value="1"/>
</dbReference>
<dbReference type="PROSITE" id="PS01081">
    <property type="entry name" value="HTH_TETR_1"/>
    <property type="match status" value="1"/>
</dbReference>
<proteinExistence type="predicted"/>
<feature type="domain" description="HTH tetR-type" evidence="6">
    <location>
        <begin position="8"/>
        <end position="68"/>
    </location>
</feature>
<dbReference type="InterPro" id="IPR023772">
    <property type="entry name" value="DNA-bd_HTH_TetR-type_CS"/>
</dbReference>
<evidence type="ECO:0000256" key="1">
    <source>
        <dbReference type="ARBA" id="ARBA00023015"/>
    </source>
</evidence>
<dbReference type="InterPro" id="IPR050109">
    <property type="entry name" value="HTH-type_TetR-like_transc_reg"/>
</dbReference>
<keyword evidence="8" id="KW-1185">Reference proteome</keyword>
<dbReference type="RefSeq" id="WP_344477811.1">
    <property type="nucleotide sequence ID" value="NZ_BAAASB010000008.1"/>
</dbReference>
<accession>A0ABW0AGP4</accession>
<dbReference type="Gene3D" id="1.10.357.10">
    <property type="entry name" value="Tetracycline Repressor, domain 2"/>
    <property type="match status" value="1"/>
</dbReference>
<gene>
    <name evidence="7" type="ORF">ACFPRH_10055</name>
</gene>
<feature type="compositionally biased region" description="Basic and acidic residues" evidence="5">
    <location>
        <begin position="217"/>
        <end position="233"/>
    </location>
</feature>